<accession>A0ACC1RXF1</accession>
<comment type="caution">
    <text evidence="1">The sequence shown here is derived from an EMBL/GenBank/DDBJ whole genome shotgun (WGS) entry which is preliminary data.</text>
</comment>
<dbReference type="EMBL" id="JANRMS010001533">
    <property type="protein sequence ID" value="KAJ3527601.1"/>
    <property type="molecule type" value="Genomic_DNA"/>
</dbReference>
<gene>
    <name evidence="1" type="ORF">NM208_g10618</name>
</gene>
<evidence type="ECO:0000313" key="2">
    <source>
        <dbReference type="Proteomes" id="UP001148629"/>
    </source>
</evidence>
<dbReference type="Proteomes" id="UP001148629">
    <property type="component" value="Unassembled WGS sequence"/>
</dbReference>
<evidence type="ECO:0000313" key="1">
    <source>
        <dbReference type="EMBL" id="KAJ3527601.1"/>
    </source>
</evidence>
<keyword evidence="2" id="KW-1185">Reference proteome</keyword>
<proteinExistence type="predicted"/>
<reference evidence="1" key="1">
    <citation type="submission" date="2022-08" db="EMBL/GenBank/DDBJ databases">
        <title>Genome Sequence of Fusarium decemcellulare.</title>
        <authorList>
            <person name="Buettner E."/>
        </authorList>
    </citation>
    <scope>NUCLEOTIDE SEQUENCE</scope>
    <source>
        <strain evidence="1">Babe19</strain>
    </source>
</reference>
<sequence>MAEGSGSEAPEAYVFYSYNPSMPAAVIFIVVFGASALLHFWQLLRNRTWYFIPFLIGCLFEAIGYVGRALSANEAPDFTKNPYIIQSLLLLLGPALYAASIYMILGRLINLLEAGDLSIIKPRWLTKVFVTGDVLSFLAQSGGGAMLAMAKNKDDVKKGENIIVGGLGIQILFFGFFMVVTLIFHMRIRKQPTQKSFEITTPWKKLLYVLYATSFLILVRSVFRVAEYVMGKDSELQSKEFWIYIFDALLMAVATLLLNWFHPSRVINKAMDAKRIASSEEYVMESQPDVNETMSAETALRETTGNGRDGRSPWRFTWAHSKGADGIRLEIKIAHAANKLKHHPITAPQVSINLGETATISPRNPYLDSNYAVWGPLSHGMPSRQMKRMRDSLGATHLGSSTVRTGRLS</sequence>
<name>A0ACC1RXF1_9HYPO</name>
<organism evidence="1 2">
    <name type="scientific">Fusarium decemcellulare</name>
    <dbReference type="NCBI Taxonomy" id="57161"/>
    <lineage>
        <taxon>Eukaryota</taxon>
        <taxon>Fungi</taxon>
        <taxon>Dikarya</taxon>
        <taxon>Ascomycota</taxon>
        <taxon>Pezizomycotina</taxon>
        <taxon>Sordariomycetes</taxon>
        <taxon>Hypocreomycetidae</taxon>
        <taxon>Hypocreales</taxon>
        <taxon>Nectriaceae</taxon>
        <taxon>Fusarium</taxon>
        <taxon>Fusarium decemcellulare species complex</taxon>
    </lineage>
</organism>
<protein>
    <submittedName>
        <fullName evidence="1">Uncharacterized protein</fullName>
    </submittedName>
</protein>